<evidence type="ECO:0000256" key="1">
    <source>
        <dbReference type="SAM" id="MobiDB-lite"/>
    </source>
</evidence>
<sequence>MALVCAGVGSGLMGEPFLHAESANKANFVVGYVDPAAGVHASCTSHSRGHPVWVPNRRTCQPSVTWAKTPQESRDFSTVRHLGKDTPNSSKGPVVSGHGQRHPRLVQESSDLSAVRHLGKDTPN</sequence>
<dbReference type="Proteomes" id="UP000799750">
    <property type="component" value="Unassembled WGS sequence"/>
</dbReference>
<name>A0A6A6REG0_9PEZI</name>
<feature type="compositionally biased region" description="Basic and acidic residues" evidence="1">
    <location>
        <begin position="71"/>
        <end position="84"/>
    </location>
</feature>
<keyword evidence="3" id="KW-1185">Reference proteome</keyword>
<proteinExistence type="predicted"/>
<dbReference type="EMBL" id="MU004181">
    <property type="protein sequence ID" value="KAF2502123.1"/>
    <property type="molecule type" value="Genomic_DNA"/>
</dbReference>
<protein>
    <submittedName>
        <fullName evidence="2">Uncharacterized protein</fullName>
    </submittedName>
</protein>
<evidence type="ECO:0000313" key="3">
    <source>
        <dbReference type="Proteomes" id="UP000799750"/>
    </source>
</evidence>
<feature type="region of interest" description="Disordered" evidence="1">
    <location>
        <begin position="64"/>
        <end position="124"/>
    </location>
</feature>
<accession>A0A6A6REG0</accession>
<evidence type="ECO:0000313" key="2">
    <source>
        <dbReference type="EMBL" id="KAF2502123.1"/>
    </source>
</evidence>
<gene>
    <name evidence="2" type="ORF">BU16DRAFT_554196</name>
</gene>
<reference evidence="2" key="1">
    <citation type="journal article" date="2020" name="Stud. Mycol.">
        <title>101 Dothideomycetes genomes: a test case for predicting lifestyles and emergence of pathogens.</title>
        <authorList>
            <person name="Haridas S."/>
            <person name="Albert R."/>
            <person name="Binder M."/>
            <person name="Bloem J."/>
            <person name="Labutti K."/>
            <person name="Salamov A."/>
            <person name="Andreopoulos B."/>
            <person name="Baker S."/>
            <person name="Barry K."/>
            <person name="Bills G."/>
            <person name="Bluhm B."/>
            <person name="Cannon C."/>
            <person name="Castanera R."/>
            <person name="Culley D."/>
            <person name="Daum C."/>
            <person name="Ezra D."/>
            <person name="Gonzalez J."/>
            <person name="Henrissat B."/>
            <person name="Kuo A."/>
            <person name="Liang C."/>
            <person name="Lipzen A."/>
            <person name="Lutzoni F."/>
            <person name="Magnuson J."/>
            <person name="Mondo S."/>
            <person name="Nolan M."/>
            <person name="Ohm R."/>
            <person name="Pangilinan J."/>
            <person name="Park H.-J."/>
            <person name="Ramirez L."/>
            <person name="Alfaro M."/>
            <person name="Sun H."/>
            <person name="Tritt A."/>
            <person name="Yoshinaga Y."/>
            <person name="Zwiers L.-H."/>
            <person name="Turgeon B."/>
            <person name="Goodwin S."/>
            <person name="Spatafora J."/>
            <person name="Crous P."/>
            <person name="Grigoriev I."/>
        </authorList>
    </citation>
    <scope>NUCLEOTIDE SEQUENCE</scope>
    <source>
        <strain evidence="2">CBS 269.34</strain>
    </source>
</reference>
<organism evidence="2 3">
    <name type="scientific">Lophium mytilinum</name>
    <dbReference type="NCBI Taxonomy" id="390894"/>
    <lineage>
        <taxon>Eukaryota</taxon>
        <taxon>Fungi</taxon>
        <taxon>Dikarya</taxon>
        <taxon>Ascomycota</taxon>
        <taxon>Pezizomycotina</taxon>
        <taxon>Dothideomycetes</taxon>
        <taxon>Pleosporomycetidae</taxon>
        <taxon>Mytilinidiales</taxon>
        <taxon>Mytilinidiaceae</taxon>
        <taxon>Lophium</taxon>
    </lineage>
</organism>
<dbReference type="AlphaFoldDB" id="A0A6A6REG0"/>